<evidence type="ECO:0000256" key="1">
    <source>
        <dbReference type="SAM" id="MobiDB-lite"/>
    </source>
</evidence>
<dbReference type="InterPro" id="IPR003776">
    <property type="entry name" value="YcaO-like_dom"/>
</dbReference>
<dbReference type="Gene3D" id="3.30.1330.230">
    <property type="match status" value="1"/>
</dbReference>
<sequence length="636" mass="68437">METDLDRPRLGPALDGTPWARALAGARTPSGAVVTLNRGWDPVWERAMWESSAAEGREHLSVRIEYDEVVIGPRWVPDGDAGCAGCAETRDRIIRDHPLTDDPARARTAARTHRAMLADVFAAALAYLADHPLGPGELYAVGGDSSRRHRVPRSVHCPLCGAKPDRHDPARRPEPLTLRSRPAAPGNPARGAAGARLGTPDWLRDRLVDPRFGPVRALMRESRTPFAMNMAVVPDAPAMGHGRAVRFADSQAVAILEAYERLGGFPFDAPVLTGLPYAAIAGHAVDPGTLGRYTDEQLAHPTCRVTPFDASTPMDWVWGHELSGGEPLLVPADIGFYQYEYNFRMARRAARTAGTRHHRHYFHESSSGCAAGGSFEEAALHSLFELAERDAFLTAWHRAAPLPAITTESVTDPAASALIELIESRGYDVHLLVATRDIPLPVVWVLAVHRTGGFPATFTSAGSGAEPGSAIRSALQEVAQLVTNPVDWERADVEPMLADPWRVEELEDHVHLYTLPEALPRATAALGGPTLTLAEAFPDWPGTLREAGGGDVRGALDWMAARFADAGMPRIVLVDQTTREHADNGIAVVKAVVPGIVPMCFGQAQQRLAGLPRLTAALAGTPGAGRALPLDPHPFP</sequence>
<dbReference type="NCBIfam" id="TIGR03604">
    <property type="entry name" value="TOMM_cyclo_SagD"/>
    <property type="match status" value="1"/>
</dbReference>
<dbReference type="RefSeq" id="WP_153452119.1">
    <property type="nucleotide sequence ID" value="NZ_WEGJ01000007.1"/>
</dbReference>
<reference evidence="3 4" key="1">
    <citation type="submission" date="2019-10" db="EMBL/GenBank/DDBJ databases">
        <title>Streptomyces smaragdinus sp. nov. and Streptomyces fabii sp. nov., isolated from the gut of fungus growing-termite Macrotermes natalensis.</title>
        <authorList>
            <person name="Schwitalla J."/>
            <person name="Benndorf R."/>
            <person name="Martin K."/>
            <person name="De Beer W."/>
            <person name="Kaster A.-K."/>
            <person name="Vollmers J."/>
            <person name="Poulsen M."/>
            <person name="Beemelmanns C."/>
        </authorList>
    </citation>
    <scope>NUCLEOTIDE SEQUENCE [LARGE SCALE GENOMIC DNA]</scope>
    <source>
        <strain evidence="3 4">RB5</strain>
    </source>
</reference>
<dbReference type="Gene3D" id="3.40.50.720">
    <property type="entry name" value="NAD(P)-binding Rossmann-like Domain"/>
    <property type="match status" value="1"/>
</dbReference>
<evidence type="ECO:0000313" key="4">
    <source>
        <dbReference type="Proteomes" id="UP000466345"/>
    </source>
</evidence>
<evidence type="ECO:0000313" key="3">
    <source>
        <dbReference type="EMBL" id="MQY12498.1"/>
    </source>
</evidence>
<dbReference type="OrthoDB" id="2379922at2"/>
<protein>
    <recommendedName>
        <fullName evidence="2">YcaO domain-containing protein</fullName>
    </recommendedName>
</protein>
<comment type="caution">
    <text evidence="3">The sequence shown here is derived from an EMBL/GenBank/DDBJ whole genome shotgun (WGS) entry which is preliminary data.</text>
</comment>
<feature type="region of interest" description="Disordered" evidence="1">
    <location>
        <begin position="155"/>
        <end position="197"/>
    </location>
</feature>
<dbReference type="Pfam" id="PF02624">
    <property type="entry name" value="YcaO"/>
    <property type="match status" value="1"/>
</dbReference>
<keyword evidence="4" id="KW-1185">Reference proteome</keyword>
<evidence type="ECO:0000259" key="2">
    <source>
        <dbReference type="PROSITE" id="PS51664"/>
    </source>
</evidence>
<dbReference type="EMBL" id="WEGJ01000007">
    <property type="protein sequence ID" value="MQY12498.1"/>
    <property type="molecule type" value="Genomic_DNA"/>
</dbReference>
<feature type="compositionally biased region" description="Basic and acidic residues" evidence="1">
    <location>
        <begin position="163"/>
        <end position="174"/>
    </location>
</feature>
<dbReference type="PROSITE" id="PS51664">
    <property type="entry name" value="YCAO"/>
    <property type="match status" value="1"/>
</dbReference>
<gene>
    <name evidence="3" type="ORF">SRB5_26320</name>
</gene>
<feature type="domain" description="YcaO" evidence="2">
    <location>
        <begin position="242"/>
        <end position="636"/>
    </location>
</feature>
<organism evidence="3 4">
    <name type="scientific">Streptomyces smaragdinus</name>
    <dbReference type="NCBI Taxonomy" id="2585196"/>
    <lineage>
        <taxon>Bacteria</taxon>
        <taxon>Bacillati</taxon>
        <taxon>Actinomycetota</taxon>
        <taxon>Actinomycetes</taxon>
        <taxon>Kitasatosporales</taxon>
        <taxon>Streptomycetaceae</taxon>
        <taxon>Streptomyces</taxon>
    </lineage>
</organism>
<proteinExistence type="predicted"/>
<dbReference type="NCBIfam" id="TIGR03882">
    <property type="entry name" value="cyclo_dehyd_2"/>
    <property type="match status" value="1"/>
</dbReference>
<name>A0A7K0CGC7_9ACTN</name>
<accession>A0A7K0CGC7</accession>
<dbReference type="Gene3D" id="3.30.40.250">
    <property type="match status" value="1"/>
</dbReference>
<dbReference type="Proteomes" id="UP000466345">
    <property type="component" value="Unassembled WGS sequence"/>
</dbReference>
<dbReference type="PANTHER" id="PTHR37809">
    <property type="entry name" value="RIBOSOMAL PROTEIN S12 METHYLTHIOTRANSFERASE ACCESSORY FACTOR YCAO"/>
    <property type="match status" value="1"/>
</dbReference>
<dbReference type="InterPro" id="IPR027624">
    <property type="entry name" value="TOMM_cyclo_SagD"/>
</dbReference>
<feature type="compositionally biased region" description="Low complexity" evidence="1">
    <location>
        <begin position="181"/>
        <end position="196"/>
    </location>
</feature>
<dbReference type="AlphaFoldDB" id="A0A7K0CGC7"/>
<dbReference type="PANTHER" id="PTHR37809:SF1">
    <property type="entry name" value="RIBOSOMAL PROTEIN S12 METHYLTHIOTRANSFERASE ACCESSORY FACTOR YCAO"/>
    <property type="match status" value="1"/>
</dbReference>
<dbReference type="InterPro" id="IPR022291">
    <property type="entry name" value="Bacteriocin_synth_cyclodeHase"/>
</dbReference>